<feature type="region of interest" description="Disordered" evidence="1">
    <location>
        <begin position="1"/>
        <end position="83"/>
    </location>
</feature>
<accession>A0A7J6UHP8</accession>
<dbReference type="EMBL" id="JABANO010003406">
    <property type="protein sequence ID" value="KAF4756830.1"/>
    <property type="molecule type" value="Genomic_DNA"/>
</dbReference>
<protein>
    <submittedName>
        <fullName evidence="2">Uncharacterized protein</fullName>
    </submittedName>
</protein>
<keyword evidence="3" id="KW-1185">Reference proteome</keyword>
<evidence type="ECO:0000313" key="2">
    <source>
        <dbReference type="EMBL" id="KAF4756830.1"/>
    </source>
</evidence>
<proteinExistence type="predicted"/>
<comment type="caution">
    <text evidence="2">The sequence shown here is derived from an EMBL/GenBank/DDBJ whole genome shotgun (WGS) entry which is preliminary data.</text>
</comment>
<gene>
    <name evidence="2" type="ORF">FOZ63_019214</name>
</gene>
<reference evidence="2 3" key="1">
    <citation type="submission" date="2020-04" db="EMBL/GenBank/DDBJ databases">
        <title>Perkinsus olseni comparative genomics.</title>
        <authorList>
            <person name="Bogema D.R."/>
        </authorList>
    </citation>
    <scope>NUCLEOTIDE SEQUENCE [LARGE SCALE GENOMIC DNA]</scope>
    <source>
        <strain evidence="2 3">ATCC PRA-207</strain>
    </source>
</reference>
<evidence type="ECO:0000313" key="3">
    <source>
        <dbReference type="Proteomes" id="UP000553632"/>
    </source>
</evidence>
<evidence type="ECO:0000256" key="1">
    <source>
        <dbReference type="SAM" id="MobiDB-lite"/>
    </source>
</evidence>
<name>A0A7J6UHP8_PEROL</name>
<feature type="non-terminal residue" evidence="2">
    <location>
        <position position="1"/>
    </location>
</feature>
<feature type="compositionally biased region" description="Basic and acidic residues" evidence="1">
    <location>
        <begin position="10"/>
        <end position="28"/>
    </location>
</feature>
<dbReference type="Proteomes" id="UP000553632">
    <property type="component" value="Unassembled WGS sequence"/>
</dbReference>
<organism evidence="2 3">
    <name type="scientific">Perkinsus olseni</name>
    <name type="common">Perkinsus atlanticus</name>
    <dbReference type="NCBI Taxonomy" id="32597"/>
    <lineage>
        <taxon>Eukaryota</taxon>
        <taxon>Sar</taxon>
        <taxon>Alveolata</taxon>
        <taxon>Perkinsozoa</taxon>
        <taxon>Perkinsea</taxon>
        <taxon>Perkinsida</taxon>
        <taxon>Perkinsidae</taxon>
        <taxon>Perkinsus</taxon>
    </lineage>
</organism>
<sequence>GSDSENEDGGENKQDENIETKGGEKQSETDVVAAEDQEGEADEKNGSINEESGDEDDEAFEASLAKAKEDQGKYMIDSTRETP</sequence>
<dbReference type="AlphaFoldDB" id="A0A7J6UHP8"/>
<feature type="compositionally biased region" description="Acidic residues" evidence="1">
    <location>
        <begin position="51"/>
        <end position="60"/>
    </location>
</feature>
<feature type="compositionally biased region" description="Basic and acidic residues" evidence="1">
    <location>
        <begin position="66"/>
        <end position="83"/>
    </location>
</feature>